<name>A0ABT1YA71_9FIRM</name>
<dbReference type="Proteomes" id="UP001524944">
    <property type="component" value="Unassembled WGS sequence"/>
</dbReference>
<comment type="caution">
    <text evidence="1">The sequence shown here is derived from an EMBL/GenBank/DDBJ whole genome shotgun (WGS) entry which is preliminary data.</text>
</comment>
<dbReference type="InterPro" id="IPR016541">
    <property type="entry name" value="UCP008505"/>
</dbReference>
<evidence type="ECO:0000313" key="2">
    <source>
        <dbReference type="Proteomes" id="UP001524944"/>
    </source>
</evidence>
<accession>A0ABT1YA71</accession>
<proteinExistence type="predicted"/>
<keyword evidence="2" id="KW-1185">Reference proteome</keyword>
<dbReference type="RefSeq" id="WP_089611929.1">
    <property type="nucleotide sequence ID" value="NZ_CP022121.1"/>
</dbReference>
<sequence>MNRKYFIDANILITAHRSYYPFDIAPGFWDQFIEKASSKVIFIEKVSDEILRGEDQLSDWYQENSANFILMKIPDTNVINSYSRIINSINSNIQYKQSAKDEFATLADSWLCAYGLAYKHPVLTLEKYQANSKKRILIPNICREFKIECIDLFQFMRETKFKL</sequence>
<reference evidence="1 2" key="1">
    <citation type="submission" date="2022-08" db="EMBL/GenBank/DDBJ databases">
        <title>Proteogenomics of the novel Dehalobacterium formicoaceticum strain EZ94 highlights a key role of methyltransferases during anaerobic dichloromethane degradation.</title>
        <authorList>
            <person name="Wasmund K."/>
        </authorList>
    </citation>
    <scope>NUCLEOTIDE SEQUENCE [LARGE SCALE GENOMIC DNA]</scope>
    <source>
        <strain evidence="1 2">EZ94</strain>
    </source>
</reference>
<dbReference type="EMBL" id="JANPWE010000015">
    <property type="protein sequence ID" value="MCR6547000.1"/>
    <property type="molecule type" value="Genomic_DNA"/>
</dbReference>
<organism evidence="1 2">
    <name type="scientific">Dehalobacterium formicoaceticum</name>
    <dbReference type="NCBI Taxonomy" id="51515"/>
    <lineage>
        <taxon>Bacteria</taxon>
        <taxon>Bacillati</taxon>
        <taxon>Bacillota</taxon>
        <taxon>Clostridia</taxon>
        <taxon>Eubacteriales</taxon>
        <taxon>Peptococcaceae</taxon>
        <taxon>Dehalobacterium</taxon>
    </lineage>
</organism>
<evidence type="ECO:0000313" key="1">
    <source>
        <dbReference type="EMBL" id="MCR6547000.1"/>
    </source>
</evidence>
<protein>
    <submittedName>
        <fullName evidence="1">DUF4411 family protein</fullName>
    </submittedName>
</protein>
<dbReference type="Pfam" id="PF14367">
    <property type="entry name" value="DUF4411"/>
    <property type="match status" value="1"/>
</dbReference>
<gene>
    <name evidence="1" type="ORF">NVS47_16040</name>
</gene>